<feature type="active site" description="Cysteine persulfide intermediate; for sulfurtransferase activity" evidence="11">
    <location>
        <position position="358"/>
    </location>
</feature>
<dbReference type="Pfam" id="PF00581">
    <property type="entry name" value="Rhodanese"/>
    <property type="match status" value="1"/>
</dbReference>
<dbReference type="Proteomes" id="UP000291343">
    <property type="component" value="Unassembled WGS sequence"/>
</dbReference>
<dbReference type="GO" id="GO:0032447">
    <property type="term" value="P:protein urmylation"/>
    <property type="evidence" value="ECO:0007669"/>
    <property type="project" value="TreeGrafter"/>
</dbReference>
<dbReference type="AlphaFoldDB" id="A0A482XH75"/>
<keyword evidence="2 11" id="KW-0963">Cytoplasm</keyword>
<reference evidence="13 14" key="1">
    <citation type="journal article" date="2017" name="Gigascience">
        <title>Genome sequence of the small brown planthopper, Laodelphax striatellus.</title>
        <authorList>
            <person name="Zhu J."/>
            <person name="Jiang F."/>
            <person name="Wang X."/>
            <person name="Yang P."/>
            <person name="Bao Y."/>
            <person name="Zhao W."/>
            <person name="Wang W."/>
            <person name="Lu H."/>
            <person name="Wang Q."/>
            <person name="Cui N."/>
            <person name="Li J."/>
            <person name="Chen X."/>
            <person name="Luo L."/>
            <person name="Yu J."/>
            <person name="Kang L."/>
            <person name="Cui F."/>
        </authorList>
    </citation>
    <scope>NUCLEOTIDE SEQUENCE [LARGE SCALE GENOMIC DNA]</scope>
    <source>
        <strain evidence="13">Lst14</strain>
    </source>
</reference>
<dbReference type="FunFam" id="3.40.50.720:FF:000206">
    <property type="entry name" value="Adenylyltransferase and sulfurtransferase MOCS3"/>
    <property type="match status" value="1"/>
</dbReference>
<dbReference type="GO" id="GO:0005524">
    <property type="term" value="F:ATP binding"/>
    <property type="evidence" value="ECO:0007669"/>
    <property type="project" value="UniProtKB-KW"/>
</dbReference>
<dbReference type="EC" id="2.8.1.-" evidence="11"/>
<dbReference type="Gene3D" id="3.40.250.10">
    <property type="entry name" value="Rhodanese-like domain"/>
    <property type="match status" value="1"/>
</dbReference>
<sequence>MQANRNLTNKDIARYSRQIIVPNVGVGGQCKLKQSSVLIVGAGGLGCPASLYLVGAGIGRIGIVDYDIVEENNLHRQLLHSEKSVGEKKVKSAADALKRLNEDLQVDEYYFSLDSSNALDVVRKYDVVIDASDNVATRYLLNDACVLSGKPLVSGSALQMEGQLTVYNHNGGPCYRCLYPKPPPPETVSNCSDAGVLGAVPGVIGVLQALEAIKVLLGQSGTLDSRLLLFDASESVFRNVKLRKKNANCSVCGENPTITQLIDYVQFCGSSPNDKDKGITLLDDKDRISAIELAKKIESDEKLLLIDVRMENEFEICALPQSVNIPITKMEKPCHVDEIKEEIKSKTENHNIPVFTICRRGNDSQKAVKLLQTICKDLGVEIKDIKGGLHDWTRTVDSNFPIY</sequence>
<evidence type="ECO:0000256" key="5">
    <source>
        <dbReference type="ARBA" id="ARBA00022723"/>
    </source>
</evidence>
<protein>
    <recommendedName>
        <fullName evidence="11">Adenylyltransferase and sulfurtransferase MOCS3 homolog</fullName>
    </recommendedName>
    <alternativeName>
        <fullName evidence="11">UBA4 homolog</fullName>
    </alternativeName>
    <alternativeName>
        <fullName evidence="11">Ubiquitin-like protein activator 4 homolog</fullName>
    </alternativeName>
    <domain>
        <recommendedName>
            <fullName evidence="11">Adenylyltransferase</fullName>
            <ecNumber evidence="11">2.7.7.-</ecNumber>
        </recommendedName>
    </domain>
    <domain>
        <recommendedName>
            <fullName evidence="11">Sulfurtransferase</fullName>
            <ecNumber evidence="11">2.8.1.-</ecNumber>
        </recommendedName>
    </domain>
</protein>
<dbReference type="HAMAP" id="MF_03049">
    <property type="entry name" value="MOCS3_Uba4"/>
    <property type="match status" value="1"/>
</dbReference>
<dbReference type="FunFam" id="3.40.250.10:FF:000014">
    <property type="entry name" value="Adenylyltransferase and sulfurtransferase MOCS3"/>
    <property type="match status" value="1"/>
</dbReference>
<feature type="domain" description="Rhodanese" evidence="12">
    <location>
        <begin position="299"/>
        <end position="401"/>
    </location>
</feature>
<name>A0A482XH75_LAOST</name>
<keyword evidence="3 11" id="KW-0808">Transferase</keyword>
<evidence type="ECO:0000256" key="7">
    <source>
        <dbReference type="ARBA" id="ARBA00022833"/>
    </source>
</evidence>
<dbReference type="PROSITE" id="PS50206">
    <property type="entry name" value="RHODANESE_3"/>
    <property type="match status" value="1"/>
</dbReference>
<feature type="binding site" evidence="11">
    <location>
        <position position="177"/>
    </location>
    <ligand>
        <name>Zn(2+)</name>
        <dbReference type="ChEBI" id="CHEBI:29105"/>
    </ligand>
</feature>
<dbReference type="GO" id="GO:0070566">
    <property type="term" value="F:adenylyltransferase activity"/>
    <property type="evidence" value="ECO:0007669"/>
    <property type="project" value="InterPro"/>
</dbReference>
<feature type="binding site" evidence="11">
    <location>
        <position position="249"/>
    </location>
    <ligand>
        <name>Zn(2+)</name>
        <dbReference type="ChEBI" id="CHEBI:29105"/>
    </ligand>
</feature>
<dbReference type="SUPFAM" id="SSF69572">
    <property type="entry name" value="Activating enzymes of the ubiquitin-like proteins"/>
    <property type="match status" value="1"/>
</dbReference>
<dbReference type="GO" id="GO:0046872">
    <property type="term" value="F:metal ion binding"/>
    <property type="evidence" value="ECO:0007669"/>
    <property type="project" value="UniProtKB-KW"/>
</dbReference>
<evidence type="ECO:0000256" key="1">
    <source>
        <dbReference type="ARBA" id="ARBA00004514"/>
    </source>
</evidence>
<feature type="binding site" evidence="11">
    <location>
        <begin position="72"/>
        <end position="76"/>
    </location>
    <ligand>
        <name>ATP</name>
        <dbReference type="ChEBI" id="CHEBI:30616"/>
    </ligand>
</feature>
<keyword evidence="6 11" id="KW-0547">Nucleotide-binding</keyword>
<dbReference type="STRING" id="195883.A0A482XH75"/>
<dbReference type="SMR" id="A0A482XH75"/>
<dbReference type="NCBIfam" id="NF004281">
    <property type="entry name" value="PRK05690.1"/>
    <property type="match status" value="1"/>
</dbReference>
<dbReference type="Pfam" id="PF00899">
    <property type="entry name" value="ThiF"/>
    <property type="match status" value="1"/>
</dbReference>
<dbReference type="FunCoup" id="A0A482XH75">
    <property type="interactions" value="392"/>
</dbReference>
<feature type="binding site" evidence="11">
    <location>
        <position position="65"/>
    </location>
    <ligand>
        <name>ATP</name>
        <dbReference type="ChEBI" id="CHEBI:30616"/>
    </ligand>
</feature>
<feature type="binding site" evidence="11">
    <location>
        <begin position="133"/>
        <end position="134"/>
    </location>
    <ligand>
        <name>ATP</name>
        <dbReference type="ChEBI" id="CHEBI:30616"/>
    </ligand>
</feature>
<evidence type="ECO:0000256" key="8">
    <source>
        <dbReference type="ARBA" id="ARBA00022840"/>
    </source>
</evidence>
<evidence type="ECO:0000256" key="11">
    <source>
        <dbReference type="HAMAP-Rule" id="MF_03049"/>
    </source>
</evidence>
<evidence type="ECO:0000256" key="9">
    <source>
        <dbReference type="ARBA" id="ARBA00023150"/>
    </source>
</evidence>
<dbReference type="GO" id="GO:0006777">
    <property type="term" value="P:Mo-molybdopterin cofactor biosynthetic process"/>
    <property type="evidence" value="ECO:0007669"/>
    <property type="project" value="UniProtKB-UniRule"/>
</dbReference>
<feature type="active site" description="Glycyl thioester intermediate; for adenylyltransferase activity" evidence="11">
    <location>
        <position position="191"/>
    </location>
</feature>
<dbReference type="Gene3D" id="3.40.50.720">
    <property type="entry name" value="NAD(P)-binding Rossmann-like Domain"/>
    <property type="match status" value="1"/>
</dbReference>
<dbReference type="InterPro" id="IPR036873">
    <property type="entry name" value="Rhodanese-like_dom_sf"/>
</dbReference>
<keyword evidence="14" id="KW-1185">Reference proteome</keyword>
<comment type="pathway">
    <text evidence="11">tRNA modification; 5-methoxycarbonylmethyl-2-thiouridine-tRNA biosynthesis.</text>
</comment>
<organism evidence="13 14">
    <name type="scientific">Laodelphax striatellus</name>
    <name type="common">Small brown planthopper</name>
    <name type="synonym">Delphax striatella</name>
    <dbReference type="NCBI Taxonomy" id="195883"/>
    <lineage>
        <taxon>Eukaryota</taxon>
        <taxon>Metazoa</taxon>
        <taxon>Ecdysozoa</taxon>
        <taxon>Arthropoda</taxon>
        <taxon>Hexapoda</taxon>
        <taxon>Insecta</taxon>
        <taxon>Pterygota</taxon>
        <taxon>Neoptera</taxon>
        <taxon>Paraneoptera</taxon>
        <taxon>Hemiptera</taxon>
        <taxon>Auchenorrhyncha</taxon>
        <taxon>Fulgoroidea</taxon>
        <taxon>Delphacidae</taxon>
        <taxon>Criomorphinae</taxon>
        <taxon>Laodelphax</taxon>
    </lineage>
</organism>
<dbReference type="OrthoDB" id="10261062at2759"/>
<proteinExistence type="inferred from homology"/>
<dbReference type="GO" id="GO:0002143">
    <property type="term" value="P:tRNA wobble position uridine thiolation"/>
    <property type="evidence" value="ECO:0007669"/>
    <property type="project" value="InterPro"/>
</dbReference>
<evidence type="ECO:0000259" key="12">
    <source>
        <dbReference type="PROSITE" id="PS50206"/>
    </source>
</evidence>
<keyword evidence="7 11" id="KW-0862">Zinc</keyword>
<feature type="binding site" evidence="11">
    <location>
        <position position="252"/>
    </location>
    <ligand>
        <name>Zn(2+)</name>
        <dbReference type="ChEBI" id="CHEBI:29105"/>
    </ligand>
</feature>
<keyword evidence="5 11" id="KW-0479">Metal-binding</keyword>
<dbReference type="InParanoid" id="A0A482XH75"/>
<dbReference type="UniPathway" id="UPA00988"/>
<feature type="binding site" evidence="11">
    <location>
        <position position="89"/>
    </location>
    <ligand>
        <name>ATP</name>
        <dbReference type="ChEBI" id="CHEBI:30616"/>
    </ligand>
</feature>
<dbReference type="InterPro" id="IPR035985">
    <property type="entry name" value="Ubiquitin-activating_enz"/>
</dbReference>
<dbReference type="EC" id="2.7.7.-" evidence="11"/>
<keyword evidence="8 11" id="KW-0067">ATP-binding</keyword>
<keyword evidence="10 11" id="KW-0511">Multifunctional enzyme</keyword>
<evidence type="ECO:0000256" key="3">
    <source>
        <dbReference type="ARBA" id="ARBA00022679"/>
    </source>
</evidence>
<dbReference type="PANTHER" id="PTHR10953">
    <property type="entry name" value="UBIQUITIN-ACTIVATING ENZYME E1"/>
    <property type="match status" value="1"/>
</dbReference>
<dbReference type="InterPro" id="IPR000594">
    <property type="entry name" value="ThiF_NAD_FAD-bd"/>
</dbReference>
<dbReference type="GO" id="GO:0042292">
    <property type="term" value="F:URM1 activating enzyme activity"/>
    <property type="evidence" value="ECO:0007669"/>
    <property type="project" value="TreeGrafter"/>
</dbReference>
<dbReference type="GO" id="GO:0004792">
    <property type="term" value="F:thiosulfate-cyanide sulfurtransferase activity"/>
    <property type="evidence" value="ECO:0007669"/>
    <property type="project" value="TreeGrafter"/>
</dbReference>
<comment type="function">
    <text evidence="11">Plays a central role in 2-thiolation of mcm(5)S(2)U at tRNA wobble positions of cytosolic tRNA(Lys), tRNA(Glu) and tRNA(Gln). Acts by mediating the C-terminal thiocarboxylation of the sulfur carrier URM1. Its N-terminus first activates URM1 as acyl-adenylate (-COAMP), then the persulfide sulfur on the catalytic cysteine is transferred to URM1 to form thiocarboxylation (-COSH) of its C-terminus. The reaction probably involves hydrogen sulfide that is generated from the persulfide intermediate and that acts as nucleophile towards URM1. Subsequently, a transient disulfide bond is formed. Does not use thiosulfate as sulfur donor; NFS1 probably acting as a sulfur donor for thiocarboxylation reactions.</text>
</comment>
<dbReference type="SMART" id="SM00450">
    <property type="entry name" value="RHOD"/>
    <property type="match status" value="1"/>
</dbReference>
<comment type="caution">
    <text evidence="13">The sequence shown here is derived from an EMBL/GenBank/DDBJ whole genome shotgun (WGS) entry which is preliminary data.</text>
</comment>
<evidence type="ECO:0000313" key="13">
    <source>
        <dbReference type="EMBL" id="RZF44681.1"/>
    </source>
</evidence>
<accession>A0A482XH75</accession>
<feature type="binding site" evidence="11">
    <location>
        <position position="174"/>
    </location>
    <ligand>
        <name>Zn(2+)</name>
        <dbReference type="ChEBI" id="CHEBI:29105"/>
    </ligand>
</feature>
<dbReference type="InterPro" id="IPR001763">
    <property type="entry name" value="Rhodanese-like_dom"/>
</dbReference>
<dbReference type="EMBL" id="QKKF02010319">
    <property type="protein sequence ID" value="RZF44681.1"/>
    <property type="molecule type" value="Genomic_DNA"/>
</dbReference>
<gene>
    <name evidence="13" type="ORF">LSTR_LSTR000633</name>
</gene>
<keyword evidence="9 11" id="KW-0501">Molybdenum cofactor biosynthesis</keyword>
<dbReference type="PANTHER" id="PTHR10953:SF102">
    <property type="entry name" value="ADENYLYLTRANSFERASE AND SULFURTRANSFERASE MOCS3"/>
    <property type="match status" value="1"/>
</dbReference>
<dbReference type="CDD" id="cd00757">
    <property type="entry name" value="ThiF_MoeB_HesA_family"/>
    <property type="match status" value="1"/>
</dbReference>
<evidence type="ECO:0000313" key="14">
    <source>
        <dbReference type="Proteomes" id="UP000291343"/>
    </source>
</evidence>
<evidence type="ECO:0000256" key="10">
    <source>
        <dbReference type="ARBA" id="ARBA00023268"/>
    </source>
</evidence>
<keyword evidence="4 11" id="KW-0819">tRNA processing</keyword>
<evidence type="ECO:0000256" key="4">
    <source>
        <dbReference type="ARBA" id="ARBA00022694"/>
    </source>
</evidence>
<dbReference type="GO" id="GO:0005829">
    <property type="term" value="C:cytosol"/>
    <property type="evidence" value="ECO:0007669"/>
    <property type="project" value="UniProtKB-SubCell"/>
</dbReference>
<dbReference type="InterPro" id="IPR028885">
    <property type="entry name" value="MOCS3/Uba4"/>
</dbReference>
<comment type="subcellular location">
    <subcellularLocation>
        <location evidence="1">Cytoplasm</location>
        <location evidence="1">Cytosol</location>
    </subcellularLocation>
</comment>
<dbReference type="InterPro" id="IPR045886">
    <property type="entry name" value="ThiF/MoeB/HesA"/>
</dbReference>
<evidence type="ECO:0000256" key="2">
    <source>
        <dbReference type="ARBA" id="ARBA00022490"/>
    </source>
</evidence>
<evidence type="ECO:0000256" key="6">
    <source>
        <dbReference type="ARBA" id="ARBA00022741"/>
    </source>
</evidence>
<comment type="cofactor">
    <cofactor evidence="11">
        <name>Zn(2+)</name>
        <dbReference type="ChEBI" id="CHEBI:29105"/>
    </cofactor>
    <text evidence="11">Binds 1 zinc ion per subunit.</text>
</comment>
<comment type="similarity">
    <text evidence="11">In the N-terminal section; belongs to the HesA/MoeB/ThiF family. UBA4 subfamily.</text>
</comment>
<feature type="binding site" evidence="11">
    <location>
        <position position="44"/>
    </location>
    <ligand>
        <name>ATP</name>
        <dbReference type="ChEBI" id="CHEBI:30616"/>
    </ligand>
</feature>